<dbReference type="Proteomes" id="UP000195106">
    <property type="component" value="Unassembled WGS sequence"/>
</dbReference>
<evidence type="ECO:0000256" key="2">
    <source>
        <dbReference type="SAM" id="Phobius"/>
    </source>
</evidence>
<keyword evidence="2" id="KW-1133">Transmembrane helix</keyword>
<evidence type="ECO:0000259" key="3">
    <source>
        <dbReference type="Pfam" id="PF02518"/>
    </source>
</evidence>
<feature type="transmembrane region" description="Helical" evidence="2">
    <location>
        <begin position="100"/>
        <end position="117"/>
    </location>
</feature>
<dbReference type="AlphaFoldDB" id="A0A251XS04"/>
<feature type="transmembrane region" description="Helical" evidence="2">
    <location>
        <begin position="425"/>
        <end position="447"/>
    </location>
</feature>
<feature type="compositionally biased region" description="Low complexity" evidence="1">
    <location>
        <begin position="480"/>
        <end position="500"/>
    </location>
</feature>
<organism evidence="4 5">
    <name type="scientific">Clavibacter michiganensis</name>
    <dbReference type="NCBI Taxonomy" id="28447"/>
    <lineage>
        <taxon>Bacteria</taxon>
        <taxon>Bacillati</taxon>
        <taxon>Actinomycetota</taxon>
        <taxon>Actinomycetes</taxon>
        <taxon>Micrococcales</taxon>
        <taxon>Microbacteriaceae</taxon>
        <taxon>Clavibacter</taxon>
    </lineage>
</organism>
<reference evidence="4 5" key="1">
    <citation type="submission" date="2016-08" db="EMBL/GenBank/DDBJ databases">
        <title>Genome sequence of Clavibacter michiganensis spp. strain CASJ009.</title>
        <authorList>
            <person name="Thapa S.P."/>
            <person name="Coaker G."/>
        </authorList>
    </citation>
    <scope>NUCLEOTIDE SEQUENCE [LARGE SCALE GENOMIC DNA]</scope>
    <source>
        <strain evidence="4">CASJ009</strain>
    </source>
</reference>
<feature type="transmembrane region" description="Helical" evidence="2">
    <location>
        <begin position="42"/>
        <end position="61"/>
    </location>
</feature>
<keyword evidence="2" id="KW-0472">Membrane</keyword>
<feature type="compositionally biased region" description="Low complexity" evidence="1">
    <location>
        <begin position="507"/>
        <end position="546"/>
    </location>
</feature>
<feature type="domain" description="Histidine kinase/HSP90-like ATPase" evidence="3">
    <location>
        <begin position="291"/>
        <end position="379"/>
    </location>
</feature>
<gene>
    <name evidence="4" type="ORF">CMsap09_03185</name>
</gene>
<feature type="transmembrane region" description="Helical" evidence="2">
    <location>
        <begin position="403"/>
        <end position="419"/>
    </location>
</feature>
<feature type="region of interest" description="Disordered" evidence="1">
    <location>
        <begin position="480"/>
        <end position="546"/>
    </location>
</feature>
<proteinExistence type="predicted"/>
<dbReference type="EMBL" id="MDHJ01000001">
    <property type="protein sequence ID" value="OUE07928.1"/>
    <property type="molecule type" value="Genomic_DNA"/>
</dbReference>
<dbReference type="SUPFAM" id="SSF55874">
    <property type="entry name" value="ATPase domain of HSP90 chaperone/DNA topoisomerase II/histidine kinase"/>
    <property type="match status" value="1"/>
</dbReference>
<evidence type="ECO:0000313" key="4">
    <source>
        <dbReference type="EMBL" id="OUE07928.1"/>
    </source>
</evidence>
<feature type="transmembrane region" description="Helical" evidence="2">
    <location>
        <begin position="148"/>
        <end position="166"/>
    </location>
</feature>
<dbReference type="Gene3D" id="3.30.565.10">
    <property type="entry name" value="Histidine kinase-like ATPase, C-terminal domain"/>
    <property type="match status" value="1"/>
</dbReference>
<feature type="transmembrane region" description="Helical" evidence="2">
    <location>
        <begin position="124"/>
        <end position="142"/>
    </location>
</feature>
<accession>A0A251XS04</accession>
<dbReference type="Pfam" id="PF02518">
    <property type="entry name" value="HATPase_c"/>
    <property type="match status" value="1"/>
</dbReference>
<evidence type="ECO:0000256" key="1">
    <source>
        <dbReference type="SAM" id="MobiDB-lite"/>
    </source>
</evidence>
<protein>
    <recommendedName>
        <fullName evidence="3">Histidine kinase/HSP90-like ATPase domain-containing protein</fullName>
    </recommendedName>
</protein>
<dbReference type="InterPro" id="IPR003594">
    <property type="entry name" value="HATPase_dom"/>
</dbReference>
<name>A0A251XS04_9MICO</name>
<sequence length="546" mass="55716">MPLRTGVERGMVRTTAVVAALLVLLSLPRLLSDDPGSRMALTVVALLLAALLVALVPLALLRPGMPARGWLRVVPVVYAALLLLEPLRLGAPAVPGPLPLPWLIGLSPVALSCIALATRRPLAAGLGCAGILVLLVAVHAGRMPSGHLTAQGAWLTILSAGLVVGVRELRVRARSADEAGRRAQEQFETSRREAAIAAQRVRTDALLHDTVLAAFLAAAQGLGDRAVPMARSALEIVSDTQDPLVGRPGTVRFGEALASAERELAPLAGQAHLDLDAARAVELPSPVAEAVVSAMLQAIANSVLHAGPGAVRTATATASAGGGLRIRISDDGCGFDPDGLAPARLGVRVSIVERLLRVGASADVRSTPGRGTSVVIAWHPAPPAPTPDAGVAATRVTLIPRHALSGVLTALVMVAVLVATAEAAFFFQAVGPLLAAILGTAVLPSIVRGARRGAMRTPTAWSLAAVGAVICGVATLGVSPTRSTRSRSPGSPAASSRAAPWCGWRTSGSRPWPRPRASSSRSASGPAPRASSASVSPARWSSSSAA</sequence>
<feature type="transmembrane region" description="Helical" evidence="2">
    <location>
        <begin position="459"/>
        <end position="478"/>
    </location>
</feature>
<dbReference type="InterPro" id="IPR036890">
    <property type="entry name" value="HATPase_C_sf"/>
</dbReference>
<keyword evidence="2" id="KW-0812">Transmembrane</keyword>
<comment type="caution">
    <text evidence="4">The sequence shown here is derived from an EMBL/GenBank/DDBJ whole genome shotgun (WGS) entry which is preliminary data.</text>
</comment>
<evidence type="ECO:0000313" key="5">
    <source>
        <dbReference type="Proteomes" id="UP000195106"/>
    </source>
</evidence>